<evidence type="ECO:0000256" key="8">
    <source>
        <dbReference type="ARBA" id="ARBA00048449"/>
    </source>
</evidence>
<dbReference type="EMBL" id="LT907975">
    <property type="protein sequence ID" value="SOB58226.1"/>
    <property type="molecule type" value="Genomic_DNA"/>
</dbReference>
<dbReference type="Pfam" id="PF00202">
    <property type="entry name" value="Aminotran_3"/>
    <property type="match status" value="1"/>
</dbReference>
<feature type="binding site" evidence="9">
    <location>
        <position position="117"/>
    </location>
    <ligand>
        <name>Mg(2+)</name>
        <dbReference type="ChEBI" id="CHEBI:18420"/>
    </ligand>
</feature>
<dbReference type="FunFam" id="3.40.640.10:FF:000041">
    <property type="entry name" value="Adenosylmethionine-8-amino-7-oxononanoate aminotransferase"/>
    <property type="match status" value="1"/>
</dbReference>
<feature type="binding site" evidence="10">
    <location>
        <position position="544"/>
    </location>
    <ligand>
        <name>substrate</name>
    </ligand>
</feature>
<dbReference type="Pfam" id="PF13500">
    <property type="entry name" value="AAA_26"/>
    <property type="match status" value="1"/>
</dbReference>
<dbReference type="InterPro" id="IPR005815">
    <property type="entry name" value="BioA"/>
</dbReference>
<feature type="binding site" evidence="10">
    <location>
        <position position="382"/>
    </location>
    <ligand>
        <name>substrate</name>
    </ligand>
</feature>
<dbReference type="CDD" id="cd03109">
    <property type="entry name" value="DTBS"/>
    <property type="match status" value="1"/>
</dbReference>
<keyword evidence="9 11" id="KW-0436">Ligase</keyword>
<proteinExistence type="inferred from homology"/>
<dbReference type="GO" id="GO:0030170">
    <property type="term" value="F:pyridoxal phosphate binding"/>
    <property type="evidence" value="ECO:0007669"/>
    <property type="project" value="UniProtKB-UniRule"/>
</dbReference>
<evidence type="ECO:0000256" key="10">
    <source>
        <dbReference type="HAMAP-Rule" id="MF_00834"/>
    </source>
</evidence>
<feature type="binding site" evidence="9">
    <location>
        <position position="217"/>
    </location>
    <ligand>
        <name>ATP</name>
        <dbReference type="ChEBI" id="CHEBI:30616"/>
    </ligand>
</feature>
<evidence type="ECO:0000313" key="11">
    <source>
        <dbReference type="EMBL" id="SOB58226.1"/>
    </source>
</evidence>
<dbReference type="GO" id="GO:0005524">
    <property type="term" value="F:ATP binding"/>
    <property type="evidence" value="ECO:0007669"/>
    <property type="project" value="UniProtKB-UniRule"/>
</dbReference>
<dbReference type="KEGG" id="pprf:DPRO_1336"/>
<keyword evidence="7 10" id="KW-0663">Pyridoxal phosphate</keyword>
<comment type="function">
    <text evidence="9">Catalyzes a mechanistically unusual reaction, the ATP-dependent insertion of CO2 between the N7 and N8 nitrogen atoms of 7,8-diaminopelargonic acid (DAPA, also called 7,8-diammoniononanoate) to form a ureido ring.</text>
</comment>
<dbReference type="InterPro" id="IPR049704">
    <property type="entry name" value="Aminotrans_3_PPA_site"/>
</dbReference>
<dbReference type="GO" id="GO:0004141">
    <property type="term" value="F:dethiobiotin synthase activity"/>
    <property type="evidence" value="ECO:0007669"/>
    <property type="project" value="UniProtKB-UniRule"/>
</dbReference>
<feature type="binding site" evidence="10">
    <location>
        <begin position="545"/>
        <end position="546"/>
    </location>
    <ligand>
        <name>pyridoxal 5'-phosphate</name>
        <dbReference type="ChEBI" id="CHEBI:597326"/>
    </ligand>
</feature>
<comment type="subcellular location">
    <subcellularLocation>
        <location evidence="9">Cytoplasm</location>
    </subcellularLocation>
</comment>
<comment type="function">
    <text evidence="10">Catalyzes the transfer of the alpha-amino group from S-adenosyl-L-methionine (SAM) to 7-keto-8-aminopelargonic acid (KAPA) to form 7,8-diaminopelargonic acid (DAPA). It is the only aminotransferase known to utilize SAM as an amino donor.</text>
</comment>
<dbReference type="GO" id="GO:0000287">
    <property type="term" value="F:magnesium ion binding"/>
    <property type="evidence" value="ECO:0007669"/>
    <property type="project" value="UniProtKB-UniRule"/>
</dbReference>
<feature type="site" description="Participates in the substrate recognition with KAPA and in a stacking interaction with the adenine ring of SAM" evidence="10">
    <location>
        <position position="254"/>
    </location>
</feature>
<keyword evidence="6 9" id="KW-0093">Biotin biosynthesis</keyword>
<dbReference type="Proteomes" id="UP000219215">
    <property type="component" value="Chromosome DPRO"/>
</dbReference>
<dbReference type="Gene3D" id="3.40.50.300">
    <property type="entry name" value="P-loop containing nucleotide triphosphate hydrolases"/>
    <property type="match status" value="1"/>
</dbReference>
<dbReference type="PROSITE" id="PS00600">
    <property type="entry name" value="AA_TRANSFER_CLASS_3"/>
    <property type="match status" value="1"/>
</dbReference>
<comment type="subunit">
    <text evidence="9">Homodimer.</text>
</comment>
<feature type="binding site" evidence="10">
    <location>
        <position position="289"/>
    </location>
    <ligand>
        <name>substrate</name>
    </ligand>
</feature>
<comment type="cofactor">
    <cofactor evidence="9">
        <name>Mg(2+)</name>
        <dbReference type="ChEBI" id="CHEBI:18420"/>
    </cofactor>
</comment>
<comment type="catalytic activity">
    <reaction evidence="8 10">
        <text>(8S)-8-amino-7-oxononanoate + S-adenosyl-L-methionine = S-adenosyl-4-methylsulfanyl-2-oxobutanoate + (7R,8S)-7,8-diammoniononanoate</text>
        <dbReference type="Rhea" id="RHEA:16861"/>
        <dbReference type="ChEBI" id="CHEBI:16490"/>
        <dbReference type="ChEBI" id="CHEBI:59789"/>
        <dbReference type="ChEBI" id="CHEBI:149468"/>
        <dbReference type="ChEBI" id="CHEBI:149469"/>
        <dbReference type="EC" id="2.6.1.62"/>
    </reaction>
</comment>
<comment type="similarity">
    <text evidence="9">Belongs to the dethiobiotin synthetase family.</text>
</comment>
<reference evidence="12" key="1">
    <citation type="submission" date="2017-09" db="EMBL/GenBank/DDBJ databases">
        <authorList>
            <person name="Regsiter A."/>
            <person name="William W."/>
        </authorList>
    </citation>
    <scope>NUCLEOTIDE SEQUENCE [LARGE SCALE GENOMIC DNA]</scope>
    <source>
        <strain evidence="12">500-1</strain>
    </source>
</reference>
<dbReference type="GO" id="GO:0005737">
    <property type="term" value="C:cytoplasm"/>
    <property type="evidence" value="ECO:0007669"/>
    <property type="project" value="UniProtKB-SubCell"/>
</dbReference>
<evidence type="ECO:0000256" key="7">
    <source>
        <dbReference type="ARBA" id="ARBA00022898"/>
    </source>
</evidence>
<dbReference type="UniPathway" id="UPA00078">
    <property type="reaction ID" value="UER00160"/>
</dbReference>
<feature type="active site" evidence="9">
    <location>
        <position position="37"/>
    </location>
</feature>
<evidence type="ECO:0000256" key="6">
    <source>
        <dbReference type="ARBA" id="ARBA00022756"/>
    </source>
</evidence>
<feature type="binding site" evidence="10">
    <location>
        <position position="628"/>
    </location>
    <ligand>
        <name>substrate</name>
    </ligand>
</feature>
<evidence type="ECO:0000313" key="12">
    <source>
        <dbReference type="Proteomes" id="UP000219215"/>
    </source>
</evidence>
<dbReference type="CDD" id="cd00610">
    <property type="entry name" value="OAT_like"/>
    <property type="match status" value="1"/>
</dbReference>
<dbReference type="SUPFAM" id="SSF53383">
    <property type="entry name" value="PLP-dependent transferases"/>
    <property type="match status" value="1"/>
</dbReference>
<dbReference type="HAMAP" id="MF_00336">
    <property type="entry name" value="BioD"/>
    <property type="match status" value="1"/>
</dbReference>
<evidence type="ECO:0000256" key="1">
    <source>
        <dbReference type="ARBA" id="ARBA00001933"/>
    </source>
</evidence>
<dbReference type="GO" id="GO:0004015">
    <property type="term" value="F:adenosylmethionine-8-amino-7-oxononanoate transaminase activity"/>
    <property type="evidence" value="ECO:0007669"/>
    <property type="project" value="UniProtKB-UniRule"/>
</dbReference>
<dbReference type="NCBIfam" id="TIGR00508">
    <property type="entry name" value="bioA"/>
    <property type="match status" value="1"/>
</dbReference>
<feature type="binding site" evidence="10">
    <location>
        <position position="483"/>
    </location>
    <ligand>
        <name>pyridoxal 5'-phosphate</name>
        <dbReference type="ChEBI" id="CHEBI:597326"/>
    </ligand>
</feature>
<dbReference type="InterPro" id="IPR015421">
    <property type="entry name" value="PyrdxlP-dep_Trfase_major"/>
</dbReference>
<dbReference type="PANTHER" id="PTHR42684:SF17">
    <property type="entry name" value="ADENOSYLMETHIONINE-8-AMINO-7-OXONONANOATE AMINOTRANSFERASE"/>
    <property type="match status" value="1"/>
</dbReference>
<dbReference type="InterPro" id="IPR004472">
    <property type="entry name" value="DTB_synth_BioD"/>
</dbReference>
<dbReference type="InterPro" id="IPR027417">
    <property type="entry name" value="P-loop_NTPase"/>
</dbReference>
<feature type="modified residue" description="N6-(pyridoxal phosphate)lysine" evidence="10">
    <location>
        <position position="512"/>
    </location>
</feature>
<feature type="binding site" evidence="9">
    <location>
        <begin position="117"/>
        <end position="120"/>
    </location>
    <ligand>
        <name>ATP</name>
        <dbReference type="ChEBI" id="CHEBI:30616"/>
    </ligand>
</feature>
<evidence type="ECO:0000256" key="4">
    <source>
        <dbReference type="ARBA" id="ARBA00022679"/>
    </source>
</evidence>
<dbReference type="NCBIfam" id="TIGR00347">
    <property type="entry name" value="bioD"/>
    <property type="match status" value="1"/>
</dbReference>
<dbReference type="HAMAP" id="MF_00834">
    <property type="entry name" value="BioA"/>
    <property type="match status" value="1"/>
</dbReference>
<feature type="binding site" evidence="9">
    <location>
        <position position="41"/>
    </location>
    <ligand>
        <name>substrate</name>
    </ligand>
</feature>
<gene>
    <name evidence="10 11" type="primary">bioA</name>
    <name evidence="9" type="synonym">bioD</name>
    <name evidence="11" type="ORF">DPRO_1336</name>
</gene>
<dbReference type="InterPro" id="IPR015424">
    <property type="entry name" value="PyrdxlP-dep_Trfase"/>
</dbReference>
<feature type="binding site" evidence="10">
    <location>
        <begin position="349"/>
        <end position="350"/>
    </location>
    <ligand>
        <name>pyridoxal 5'-phosphate</name>
        <dbReference type="ChEBI" id="CHEBI:597326"/>
    </ligand>
</feature>
<name>A0A2C8F7W8_9BACT</name>
<organism evidence="11 12">
    <name type="scientific">Pseudodesulfovibrio profundus</name>
    <dbReference type="NCBI Taxonomy" id="57320"/>
    <lineage>
        <taxon>Bacteria</taxon>
        <taxon>Pseudomonadati</taxon>
        <taxon>Thermodesulfobacteriota</taxon>
        <taxon>Desulfovibrionia</taxon>
        <taxon>Desulfovibrionales</taxon>
        <taxon>Desulfovibrionaceae</taxon>
    </lineage>
</organism>
<dbReference type="GO" id="GO:0009102">
    <property type="term" value="P:biotin biosynthetic process"/>
    <property type="evidence" value="ECO:0007669"/>
    <property type="project" value="UniProtKB-UniRule"/>
</dbReference>
<feature type="binding site" evidence="9">
    <location>
        <begin position="210"/>
        <end position="212"/>
    </location>
    <ligand>
        <name>ATP</name>
        <dbReference type="ChEBI" id="CHEBI:30616"/>
    </ligand>
</feature>
<dbReference type="Gene3D" id="3.90.1150.10">
    <property type="entry name" value="Aspartate Aminotransferase, domain 1"/>
    <property type="match status" value="1"/>
</dbReference>
<comment type="pathway">
    <text evidence="2 10">Cofactor biosynthesis; biotin biosynthesis; 7,8-diaminononanoate from 8-amino-7-oxononanoate (SAM route): step 1/1.</text>
</comment>
<feature type="binding site" evidence="9">
    <location>
        <begin position="12"/>
        <end position="17"/>
    </location>
    <ligand>
        <name>ATP</name>
        <dbReference type="ChEBI" id="CHEBI:30616"/>
    </ligand>
</feature>
<keyword evidence="9" id="KW-0479">Metal-binding</keyword>
<keyword evidence="5 10" id="KW-0949">S-adenosyl-L-methionine</keyword>
<protein>
    <recommendedName>
        <fullName evidence="9 10">Multifunctional fusion protein</fullName>
    </recommendedName>
    <domain>
        <recommendedName>
            <fullName evidence="10">Adenosylmethionine-8-amino-7-oxononanoate aminotransferase</fullName>
            <ecNumber evidence="10">2.6.1.62</ecNumber>
        </recommendedName>
        <alternativeName>
            <fullName evidence="10">7,8-diamino-pelargonic acid aminotransferase</fullName>
        </alternativeName>
        <alternativeName>
            <fullName evidence="10">7,8-diaminononanoate synthase</fullName>
        </alternativeName>
        <alternativeName>
            <fullName evidence="10">Diaminopelargonic acid synthase</fullName>
            <shortName evidence="10">DANS</shortName>
            <shortName evidence="10">DAPA AT</shortName>
            <shortName evidence="10">DAPA aminotransferase</shortName>
        </alternativeName>
    </domain>
    <domain>
        <recommendedName>
            <fullName evidence="9">ATP-dependent dethiobiotin synthetase BioD</fullName>
            <ecNumber evidence="9">6.3.3.3</ecNumber>
        </recommendedName>
        <alternativeName>
            <fullName evidence="9">DTB synthetase</fullName>
        </alternativeName>
        <alternativeName>
            <fullName evidence="9">Dethiobiotin synthase</fullName>
            <shortName evidence="9">DTBS</shortName>
        </alternativeName>
    </domain>
</protein>
<dbReference type="Gene3D" id="3.40.640.10">
    <property type="entry name" value="Type I PLP-dependent aspartate aminotransferase-like (Major domain)"/>
    <property type="match status" value="1"/>
</dbReference>
<dbReference type="AlphaFoldDB" id="A0A2C8F7W8"/>
<dbReference type="EC" id="2.6.1.62" evidence="10"/>
<keyword evidence="3 10" id="KW-0032">Aminotransferase</keyword>
<dbReference type="RefSeq" id="WP_097011328.1">
    <property type="nucleotide sequence ID" value="NZ_LT907975.1"/>
</dbReference>
<dbReference type="InterPro" id="IPR005814">
    <property type="entry name" value="Aminotrans_3"/>
</dbReference>
<comment type="pathway">
    <text evidence="9">Cofactor biosynthesis; biotin biosynthesis; biotin from 7,8-diaminononanoate: step 1/2.</text>
</comment>
<keyword evidence="12" id="KW-1185">Reference proteome</keyword>
<dbReference type="NCBIfam" id="NF004624">
    <property type="entry name" value="PRK05964.1"/>
    <property type="match status" value="1"/>
</dbReference>
<feature type="binding site" evidence="9">
    <location>
        <begin position="177"/>
        <end position="178"/>
    </location>
    <ligand>
        <name>ATP</name>
        <dbReference type="ChEBI" id="CHEBI:30616"/>
    </ligand>
</feature>
<comment type="similarity">
    <text evidence="10">Belongs to the class-III pyridoxal-phosphate-dependent aminotransferase family. BioA subfamily.</text>
</comment>
<feature type="binding site" evidence="9">
    <location>
        <position position="16"/>
    </location>
    <ligand>
        <name>Mg(2+)</name>
        <dbReference type="ChEBI" id="CHEBI:18420"/>
    </ligand>
</feature>
<evidence type="ECO:0000256" key="2">
    <source>
        <dbReference type="ARBA" id="ARBA00005063"/>
    </source>
</evidence>
<dbReference type="NCBIfam" id="NF005940">
    <property type="entry name" value="PRK07986.1"/>
    <property type="match status" value="1"/>
</dbReference>
<comment type="caution">
    <text evidence="9">Lacks conserved residue(s) required for the propagation of feature annotation.</text>
</comment>
<keyword evidence="9" id="KW-0547">Nucleotide-binding</keyword>
<dbReference type="EC" id="6.3.3.3" evidence="9"/>
<dbReference type="PANTHER" id="PTHR42684">
    <property type="entry name" value="ADENOSYLMETHIONINE-8-AMINO-7-OXONONANOATE AMINOTRANSFERASE"/>
    <property type="match status" value="1"/>
</dbReference>
<evidence type="ECO:0000256" key="5">
    <source>
        <dbReference type="ARBA" id="ARBA00022691"/>
    </source>
</evidence>
<evidence type="ECO:0000256" key="9">
    <source>
        <dbReference type="HAMAP-Rule" id="MF_00336"/>
    </source>
</evidence>
<keyword evidence="9" id="KW-0460">Magnesium</keyword>
<evidence type="ECO:0000256" key="3">
    <source>
        <dbReference type="ARBA" id="ARBA00022576"/>
    </source>
</evidence>
<keyword evidence="9" id="KW-0963">Cytoplasm</keyword>
<accession>A0A2C8F7W8</accession>
<dbReference type="InterPro" id="IPR015422">
    <property type="entry name" value="PyrdxlP-dep_Trfase_small"/>
</dbReference>
<comment type="cofactor">
    <cofactor evidence="1 10">
        <name>pyridoxal 5'-phosphate</name>
        <dbReference type="ChEBI" id="CHEBI:597326"/>
    </cofactor>
</comment>
<dbReference type="OrthoDB" id="9801834at2"/>
<dbReference type="SUPFAM" id="SSF52540">
    <property type="entry name" value="P-loop containing nucleoside triphosphate hydrolases"/>
    <property type="match status" value="1"/>
</dbReference>
<comment type="catalytic activity">
    <reaction evidence="9">
        <text>(7R,8S)-7,8-diammoniononanoate + CO2 + ATP = (4R,5S)-dethiobiotin + ADP + phosphate + 3 H(+)</text>
        <dbReference type="Rhea" id="RHEA:15805"/>
        <dbReference type="ChEBI" id="CHEBI:15378"/>
        <dbReference type="ChEBI" id="CHEBI:16526"/>
        <dbReference type="ChEBI" id="CHEBI:30616"/>
        <dbReference type="ChEBI" id="CHEBI:43474"/>
        <dbReference type="ChEBI" id="CHEBI:149469"/>
        <dbReference type="ChEBI" id="CHEBI:149473"/>
        <dbReference type="ChEBI" id="CHEBI:456216"/>
        <dbReference type="EC" id="6.3.3.3"/>
    </reaction>
</comment>
<keyword evidence="4 10" id="KW-0808">Transferase</keyword>
<sequence length="666" mass="72134">MKGFFITGTDTGVGKTVVTSGLLFRLCDGGHKSLAIKPVQTGCIDRSGTLIAEDEAEYARLNAPHFPEGYPDACIKKYKDACSPHRAAAISGEQICIDELTRRTRQMAEAYDAVLVEGAGGVAVPLDDQHTTLELMRRLDLPVIIVADNKLGMINHTLMTIDAIRNRGLEVAGVIVNNTTPPSSEDEALRADNVTTIARHGDVAILADIPYTADPEQRDTVLIKALREAVRLLSTEEPQDTAMDFDKAHLWHPYTSATNPLPTVRASTTRGTTIVLDDGTELIDGMASWWCAIHGYGNPVLEQALRTQCGRMSHVMFGGLTHDPAIDLGRKLVDMTPAGLEHVFLADSGSVSVEVAIKLAMQYMQASGQKERTKLFTVRGGYHGDTCGAMSVCDPDGGMHHLFANLLPKQIFAPRPTCRFDTPYDPAPLNEATDLLKKHSHEIAAIIVEPIVQGAGGMWFYHPEYLAGLRALADEHGVLLILDEIATGFGRTGKMFACDWADITPDIMCVGKALSGGMMTLAATLATAKVARTISADGGVLMHGPTFMGNPLACAVANASLDLLSRSDWQARTADIEQWLSNALAPCRELPDVKDVRTLGAIGVVEMECPVDVPALQEFFIANGIWLRPFGKLIYAMPPYIISKEEVDTIGEVVFEAVRQQIHTRG</sequence>
<feature type="binding site" evidence="10">
    <location>
        <position position="512"/>
    </location>
    <ligand>
        <name>substrate</name>
    </ligand>
</feature>
<keyword evidence="9" id="KW-0067">ATP-binding</keyword>